<evidence type="ECO:0000256" key="6">
    <source>
        <dbReference type="ARBA" id="ARBA00022692"/>
    </source>
</evidence>
<accession>A0A2T3NU49</accession>
<keyword evidence="16" id="KW-1185">Reference proteome</keyword>
<dbReference type="GO" id="GO:0005886">
    <property type="term" value="C:plasma membrane"/>
    <property type="evidence" value="ECO:0007669"/>
    <property type="project" value="UniProtKB-SubCell"/>
</dbReference>
<comment type="similarity">
    <text evidence="12">Belongs to the cytochrome b561 family.</text>
</comment>
<keyword evidence="5" id="KW-0349">Heme</keyword>
<keyword evidence="9 13" id="KW-1133">Transmembrane helix</keyword>
<evidence type="ECO:0000256" key="7">
    <source>
        <dbReference type="ARBA" id="ARBA00022723"/>
    </source>
</evidence>
<evidence type="ECO:0000256" key="9">
    <source>
        <dbReference type="ARBA" id="ARBA00022989"/>
    </source>
</evidence>
<dbReference type="SUPFAM" id="SSF81342">
    <property type="entry name" value="Transmembrane di-heme cytochromes"/>
    <property type="match status" value="1"/>
</dbReference>
<evidence type="ECO:0000256" key="5">
    <source>
        <dbReference type="ARBA" id="ARBA00022617"/>
    </source>
</evidence>
<evidence type="ECO:0000256" key="12">
    <source>
        <dbReference type="ARBA" id="ARBA00037975"/>
    </source>
</evidence>
<protein>
    <submittedName>
        <fullName evidence="15">Cytochrome b</fullName>
    </submittedName>
</protein>
<proteinExistence type="inferred from homology"/>
<feature type="domain" description="Cytochrome b561 bacterial/Ni-hydrogenase" evidence="14">
    <location>
        <begin position="8"/>
        <end position="176"/>
    </location>
</feature>
<keyword evidence="3" id="KW-0813">Transport</keyword>
<dbReference type="Pfam" id="PF01292">
    <property type="entry name" value="Ni_hydr_CYTB"/>
    <property type="match status" value="1"/>
</dbReference>
<dbReference type="Gene3D" id="1.20.950.20">
    <property type="entry name" value="Transmembrane di-heme cytochromes, Chain C"/>
    <property type="match status" value="1"/>
</dbReference>
<evidence type="ECO:0000313" key="15">
    <source>
        <dbReference type="EMBL" id="PSW19794.1"/>
    </source>
</evidence>
<dbReference type="AlphaFoldDB" id="A0A2T3NU49"/>
<dbReference type="PANTHER" id="PTHR30529:SF1">
    <property type="entry name" value="CYTOCHROME B561 HOMOLOG 2"/>
    <property type="match status" value="1"/>
</dbReference>
<dbReference type="Proteomes" id="UP000241771">
    <property type="component" value="Unassembled WGS sequence"/>
</dbReference>
<gene>
    <name evidence="15" type="ORF">C9I98_10015</name>
</gene>
<dbReference type="GO" id="GO:0022904">
    <property type="term" value="P:respiratory electron transport chain"/>
    <property type="evidence" value="ECO:0007669"/>
    <property type="project" value="InterPro"/>
</dbReference>
<dbReference type="PANTHER" id="PTHR30529">
    <property type="entry name" value="CYTOCHROME B561"/>
    <property type="match status" value="1"/>
</dbReference>
<evidence type="ECO:0000256" key="1">
    <source>
        <dbReference type="ARBA" id="ARBA00001970"/>
    </source>
</evidence>
<evidence type="ECO:0000256" key="4">
    <source>
        <dbReference type="ARBA" id="ARBA00022475"/>
    </source>
</evidence>
<comment type="subcellular location">
    <subcellularLocation>
        <location evidence="2">Cell membrane</location>
        <topology evidence="2">Multi-pass membrane protein</topology>
    </subcellularLocation>
</comment>
<dbReference type="GO" id="GO:0046872">
    <property type="term" value="F:metal ion binding"/>
    <property type="evidence" value="ECO:0007669"/>
    <property type="project" value="UniProtKB-KW"/>
</dbReference>
<dbReference type="GO" id="GO:0020037">
    <property type="term" value="F:heme binding"/>
    <property type="evidence" value="ECO:0007669"/>
    <property type="project" value="TreeGrafter"/>
</dbReference>
<feature type="transmembrane region" description="Helical" evidence="13">
    <location>
        <begin position="140"/>
        <end position="160"/>
    </location>
</feature>
<organism evidence="15 16">
    <name type="scientific">Photobacterium sanctipauli</name>
    <dbReference type="NCBI Taxonomy" id="1342794"/>
    <lineage>
        <taxon>Bacteria</taxon>
        <taxon>Pseudomonadati</taxon>
        <taxon>Pseudomonadota</taxon>
        <taxon>Gammaproteobacteria</taxon>
        <taxon>Vibrionales</taxon>
        <taxon>Vibrionaceae</taxon>
        <taxon>Photobacterium</taxon>
    </lineage>
</organism>
<keyword evidence="4" id="KW-1003">Cell membrane</keyword>
<keyword evidence="11 13" id="KW-0472">Membrane</keyword>
<evidence type="ECO:0000256" key="2">
    <source>
        <dbReference type="ARBA" id="ARBA00004651"/>
    </source>
</evidence>
<comment type="cofactor">
    <cofactor evidence="1">
        <name>heme b</name>
        <dbReference type="ChEBI" id="CHEBI:60344"/>
    </cofactor>
</comment>
<evidence type="ECO:0000313" key="16">
    <source>
        <dbReference type="Proteomes" id="UP000241771"/>
    </source>
</evidence>
<keyword evidence="10" id="KW-0408">Iron</keyword>
<dbReference type="RefSeq" id="WP_036820155.1">
    <property type="nucleotide sequence ID" value="NZ_JGVO01000259.1"/>
</dbReference>
<keyword evidence="8" id="KW-0249">Electron transport</keyword>
<dbReference type="EMBL" id="PYMA01000005">
    <property type="protein sequence ID" value="PSW19794.1"/>
    <property type="molecule type" value="Genomic_DNA"/>
</dbReference>
<dbReference type="OrthoDB" id="9793784at2"/>
<dbReference type="InterPro" id="IPR052168">
    <property type="entry name" value="Cytochrome_b561_oxidase"/>
</dbReference>
<evidence type="ECO:0000256" key="13">
    <source>
        <dbReference type="SAM" id="Phobius"/>
    </source>
</evidence>
<comment type="caution">
    <text evidence="15">The sequence shown here is derived from an EMBL/GenBank/DDBJ whole genome shotgun (WGS) entry which is preliminary data.</text>
</comment>
<evidence type="ECO:0000256" key="3">
    <source>
        <dbReference type="ARBA" id="ARBA00022448"/>
    </source>
</evidence>
<dbReference type="GO" id="GO:0009055">
    <property type="term" value="F:electron transfer activity"/>
    <property type="evidence" value="ECO:0007669"/>
    <property type="project" value="InterPro"/>
</dbReference>
<feature type="transmembrane region" description="Helical" evidence="13">
    <location>
        <begin position="88"/>
        <end position="107"/>
    </location>
</feature>
<evidence type="ECO:0000259" key="14">
    <source>
        <dbReference type="Pfam" id="PF01292"/>
    </source>
</evidence>
<keyword evidence="6 13" id="KW-0812">Transmembrane</keyword>
<reference evidence="15 16" key="1">
    <citation type="submission" date="2018-01" db="EMBL/GenBank/DDBJ databases">
        <title>Whole genome sequencing of Histamine producing bacteria.</title>
        <authorList>
            <person name="Butler K."/>
        </authorList>
    </citation>
    <scope>NUCLEOTIDE SEQUENCE [LARGE SCALE GENOMIC DNA]</scope>
    <source>
        <strain evidence="15 16">DSM 100436</strain>
    </source>
</reference>
<evidence type="ECO:0000256" key="11">
    <source>
        <dbReference type="ARBA" id="ARBA00023136"/>
    </source>
</evidence>
<feature type="transmembrane region" description="Helical" evidence="13">
    <location>
        <begin position="12"/>
        <end position="34"/>
    </location>
</feature>
<feature type="transmembrane region" description="Helical" evidence="13">
    <location>
        <begin position="49"/>
        <end position="67"/>
    </location>
</feature>
<sequence>MDKQKNTYDWLSITLHWLTAVAVIGLFAVGLWMVDLNYYSQWYKPVPHWHKSVGICLAIVTIFRLVWKHISKPPAIEGAKWEIAAAKAAHGLIYLLLIGIFVSGYLISTADGRAIEVFNWFSVPSAGELFPNQADLAGEVHYYLAFILIGLAALHALAALKHHFINKDNTLKKMLGVKSS</sequence>
<evidence type="ECO:0000256" key="10">
    <source>
        <dbReference type="ARBA" id="ARBA00023004"/>
    </source>
</evidence>
<dbReference type="InterPro" id="IPR016174">
    <property type="entry name" value="Di-haem_cyt_TM"/>
</dbReference>
<evidence type="ECO:0000256" key="8">
    <source>
        <dbReference type="ARBA" id="ARBA00022982"/>
    </source>
</evidence>
<dbReference type="InterPro" id="IPR011577">
    <property type="entry name" value="Cyt_b561_bac/Ni-Hgenase"/>
</dbReference>
<name>A0A2T3NU49_9GAMM</name>
<keyword evidence="7" id="KW-0479">Metal-binding</keyword>